<keyword evidence="2" id="KW-1185">Reference proteome</keyword>
<dbReference type="Pfam" id="PF12305">
    <property type="entry name" value="DUF3630"/>
    <property type="match status" value="1"/>
</dbReference>
<comment type="caution">
    <text evidence="1">The sequence shown here is derived from an EMBL/GenBank/DDBJ whole genome shotgun (WGS) entry which is preliminary data.</text>
</comment>
<gene>
    <name evidence="1" type="ORF">VHP8226_00012</name>
</gene>
<organism evidence="1 2">
    <name type="scientific">Vibrio hippocampi</name>
    <dbReference type="NCBI Taxonomy" id="654686"/>
    <lineage>
        <taxon>Bacteria</taxon>
        <taxon>Pseudomonadati</taxon>
        <taxon>Pseudomonadota</taxon>
        <taxon>Gammaproteobacteria</taxon>
        <taxon>Vibrionales</taxon>
        <taxon>Vibrionaceae</taxon>
        <taxon>Vibrio</taxon>
    </lineage>
</organism>
<dbReference type="Proteomes" id="UP000838160">
    <property type="component" value="Unassembled WGS sequence"/>
</dbReference>
<dbReference type="InterPro" id="IPR022080">
    <property type="entry name" value="DUF3630"/>
</dbReference>
<proteinExistence type="predicted"/>
<accession>A0ABN8DES5</accession>
<evidence type="ECO:0008006" key="3">
    <source>
        <dbReference type="Google" id="ProtNLM"/>
    </source>
</evidence>
<dbReference type="EMBL" id="CAKLCM010000001">
    <property type="protein sequence ID" value="CAH0524220.1"/>
    <property type="molecule type" value="Genomic_DNA"/>
</dbReference>
<evidence type="ECO:0000313" key="1">
    <source>
        <dbReference type="EMBL" id="CAH0524220.1"/>
    </source>
</evidence>
<sequence length="100" mass="11283">MAKFGLTEYSAKQGRIIIAHPGFDFDEFSAVAYQFILALSAAVVEKQCDADIHSWLIDFEGCRLILKGEHYSESFWIEALDISASQEEMKFIAGLLERGF</sequence>
<dbReference type="RefSeq" id="WP_237483146.1">
    <property type="nucleotide sequence ID" value="NZ_CAKLCM010000001.1"/>
</dbReference>
<reference evidence="1" key="1">
    <citation type="submission" date="2021-12" db="EMBL/GenBank/DDBJ databases">
        <authorList>
            <person name="Rodrigo-Torres L."/>
            <person name="Arahal R. D."/>
            <person name="Lucena T."/>
        </authorList>
    </citation>
    <scope>NUCLEOTIDE SEQUENCE</scope>
    <source>
        <strain evidence="1">CECT 8226</strain>
    </source>
</reference>
<name>A0ABN8DES5_9VIBR</name>
<evidence type="ECO:0000313" key="2">
    <source>
        <dbReference type="Proteomes" id="UP000838160"/>
    </source>
</evidence>
<protein>
    <recommendedName>
        <fullName evidence="3">Aminopeptidase</fullName>
    </recommendedName>
</protein>